<feature type="transmembrane region" description="Helical" evidence="3">
    <location>
        <begin position="133"/>
        <end position="158"/>
    </location>
</feature>
<accession>A0ABU9BPT6</accession>
<feature type="transmembrane region" description="Helical" evidence="3">
    <location>
        <begin position="90"/>
        <end position="112"/>
    </location>
</feature>
<evidence type="ECO:0000256" key="3">
    <source>
        <dbReference type="SAM" id="Phobius"/>
    </source>
</evidence>
<keyword evidence="3" id="KW-0472">Membrane</keyword>
<reference evidence="4 5" key="1">
    <citation type="submission" date="2024-04" db="EMBL/GenBank/DDBJ databases">
        <title>Novel species of the genus Ideonella isolated from streams.</title>
        <authorList>
            <person name="Lu H."/>
        </authorList>
    </citation>
    <scope>NUCLEOTIDE SEQUENCE [LARGE SCALE GENOMIC DNA]</scope>
    <source>
        <strain evidence="4 5">DXS29W</strain>
    </source>
</reference>
<keyword evidence="3" id="KW-1133">Transmembrane helix</keyword>
<comment type="similarity">
    <text evidence="1">Belongs to the type III secretion exporter family.</text>
</comment>
<feature type="transmembrane region" description="Helical" evidence="3">
    <location>
        <begin position="187"/>
        <end position="205"/>
    </location>
</feature>
<dbReference type="InterPro" id="IPR029025">
    <property type="entry name" value="T3SS_substrate_exporter_C"/>
</dbReference>
<dbReference type="InterPro" id="IPR006135">
    <property type="entry name" value="T3SS_substrate_exporter"/>
</dbReference>
<feature type="region of interest" description="Disordered" evidence="2">
    <location>
        <begin position="1"/>
        <end position="24"/>
    </location>
</feature>
<sequence>MSDKKFPPSQRRLREARREGNVPRSSELTSAAAFLGAMLGVAWSMGALLPALRSLWRRAIDPVAWAEGPQFLGPFVTQAILTLAQVAVPAVLLAAAGAVVASFLQVGPLLAWKRIQPDLKRINPAQGLQQIFAWRNVFGLFMLVLKAVLLGAVVWLSVRLSLDSAVRLGHAPPLKVLDVAGPLLSRVSAWAAVIFVLVAAADFAFQRFDYLRQQRMSLEEVRREHRDDEGDPHMRGQRRNLRHEALFSALPDRLKLAQAVIHTPGVAIALMRLGGGAGAYVVAKGRGEMAAQIRALAELHTLPQLPLHELTEQIDAGVRLDQTVPEPLATPLARALGWAPPVLVTPPGPS</sequence>
<keyword evidence="5" id="KW-1185">Reference proteome</keyword>
<evidence type="ECO:0000256" key="1">
    <source>
        <dbReference type="ARBA" id="ARBA00010690"/>
    </source>
</evidence>
<dbReference type="EMBL" id="JBBUTG010000004">
    <property type="protein sequence ID" value="MEK8030857.1"/>
    <property type="molecule type" value="Genomic_DNA"/>
</dbReference>
<organism evidence="4 5">
    <name type="scientific">Ideonella lacteola</name>
    <dbReference type="NCBI Taxonomy" id="2984193"/>
    <lineage>
        <taxon>Bacteria</taxon>
        <taxon>Pseudomonadati</taxon>
        <taxon>Pseudomonadota</taxon>
        <taxon>Betaproteobacteria</taxon>
        <taxon>Burkholderiales</taxon>
        <taxon>Sphaerotilaceae</taxon>
        <taxon>Ideonella</taxon>
    </lineage>
</organism>
<feature type="compositionally biased region" description="Basic and acidic residues" evidence="2">
    <location>
        <begin position="1"/>
        <end position="21"/>
    </location>
</feature>
<keyword evidence="3" id="KW-0812">Transmembrane</keyword>
<dbReference type="Gene3D" id="3.40.1690.10">
    <property type="entry name" value="secretion proteins EscU"/>
    <property type="match status" value="1"/>
</dbReference>
<dbReference type="SUPFAM" id="SSF160544">
    <property type="entry name" value="EscU C-terminal domain-like"/>
    <property type="match status" value="1"/>
</dbReference>
<comment type="caution">
    <text evidence="4">The sequence shown here is derived from an EMBL/GenBank/DDBJ whole genome shotgun (WGS) entry which is preliminary data.</text>
</comment>
<gene>
    <name evidence="4" type="ORF">AACH06_08540</name>
</gene>
<dbReference type="Pfam" id="PF01312">
    <property type="entry name" value="Bac_export_2"/>
    <property type="match status" value="1"/>
</dbReference>
<name>A0ABU9BPT6_9BURK</name>
<evidence type="ECO:0000256" key="2">
    <source>
        <dbReference type="SAM" id="MobiDB-lite"/>
    </source>
</evidence>
<feature type="transmembrane region" description="Helical" evidence="3">
    <location>
        <begin position="31"/>
        <end position="52"/>
    </location>
</feature>
<evidence type="ECO:0000313" key="4">
    <source>
        <dbReference type="EMBL" id="MEK8030857.1"/>
    </source>
</evidence>
<feature type="transmembrane region" description="Helical" evidence="3">
    <location>
        <begin position="64"/>
        <end position="84"/>
    </location>
</feature>
<dbReference type="PANTHER" id="PTHR30531">
    <property type="entry name" value="FLAGELLAR BIOSYNTHETIC PROTEIN FLHB"/>
    <property type="match status" value="1"/>
</dbReference>
<dbReference type="PANTHER" id="PTHR30531:SF12">
    <property type="entry name" value="FLAGELLAR BIOSYNTHETIC PROTEIN FLHB"/>
    <property type="match status" value="1"/>
</dbReference>
<dbReference type="Proteomes" id="UP001371218">
    <property type="component" value="Unassembled WGS sequence"/>
</dbReference>
<dbReference type="RefSeq" id="WP_341425228.1">
    <property type="nucleotide sequence ID" value="NZ_JBBUTG010000004.1"/>
</dbReference>
<dbReference type="PRINTS" id="PR00950">
    <property type="entry name" value="TYPE3IMSPROT"/>
</dbReference>
<proteinExistence type="inferred from homology"/>
<protein>
    <submittedName>
        <fullName evidence="4">EscU/YscU/HrcU family type III secretion system export apparatus switch protein</fullName>
    </submittedName>
</protein>
<evidence type="ECO:0000313" key="5">
    <source>
        <dbReference type="Proteomes" id="UP001371218"/>
    </source>
</evidence>